<dbReference type="NCBIfam" id="TIGR02569">
    <property type="entry name" value="TIGR02569_actnb"/>
    <property type="match status" value="1"/>
</dbReference>
<protein>
    <submittedName>
        <fullName evidence="1">TIGR02569 family protein</fullName>
    </submittedName>
</protein>
<dbReference type="InterPro" id="IPR013402">
    <property type="entry name" value="CHP02569"/>
</dbReference>
<name>A0A2W5T3W4_9CORY</name>
<dbReference type="EMBL" id="QFRA01000003">
    <property type="protein sequence ID" value="PZR06115.1"/>
    <property type="molecule type" value="Genomic_DNA"/>
</dbReference>
<dbReference type="Proteomes" id="UP000249432">
    <property type="component" value="Unassembled WGS sequence"/>
</dbReference>
<dbReference type="RefSeq" id="WP_303734150.1">
    <property type="nucleotide sequence ID" value="NZ_CAKZHK010000007.1"/>
</dbReference>
<sequence>MTSAEPTPIHDMAPPSDPILMGFRADRGTPELLGREWGYGWKVQSAVLRRAHHADTAIWSAKIRHKLKPSGIGVVRPLSSSDGRYILGGWHADTWVQGHPAPRFDEIAAASLLLSESIDQAMGVGGNDRFSENPLPQIDLNERPWTTQHLFAAADLAAFSEDPSQVIAPGLDVSAVASSTVAQALELASSVAALRDEVRAPNRVVSSDMVGTTVFDGSSPAVVTEIPPVFHPHAWPVALTVVDGMAWGNADDGLASRWSHLPDFDEMMVRAVLYRLFIHALHPDAKEGSLVGLGRMVEVVRALCGSGARTS</sequence>
<reference evidence="1 2" key="1">
    <citation type="submission" date="2017-08" db="EMBL/GenBank/DDBJ databases">
        <title>Infants hospitalized years apart are colonized by the same room-sourced microbial strains.</title>
        <authorList>
            <person name="Brooks B."/>
            <person name="Olm M.R."/>
            <person name="Firek B.A."/>
            <person name="Baker R."/>
            <person name="Thomas B.C."/>
            <person name="Morowitz M.J."/>
            <person name="Banfield J.F."/>
        </authorList>
    </citation>
    <scope>NUCLEOTIDE SEQUENCE [LARGE SCALE GENOMIC DNA]</scope>
    <source>
        <strain evidence="1">S2_003_000_R1_3</strain>
    </source>
</reference>
<proteinExistence type="predicted"/>
<dbReference type="AlphaFoldDB" id="A0A2W5T3W4"/>
<comment type="caution">
    <text evidence="1">The sequence shown here is derived from an EMBL/GenBank/DDBJ whole genome shotgun (WGS) entry which is preliminary data.</text>
</comment>
<evidence type="ECO:0000313" key="2">
    <source>
        <dbReference type="Proteomes" id="UP000249432"/>
    </source>
</evidence>
<organism evidence="1 2">
    <name type="scientific">Corynebacterium kroppenstedtii</name>
    <dbReference type="NCBI Taxonomy" id="161879"/>
    <lineage>
        <taxon>Bacteria</taxon>
        <taxon>Bacillati</taxon>
        <taxon>Actinomycetota</taxon>
        <taxon>Actinomycetes</taxon>
        <taxon>Mycobacteriales</taxon>
        <taxon>Corynebacteriaceae</taxon>
        <taxon>Corynebacterium</taxon>
    </lineage>
</organism>
<gene>
    <name evidence="1" type="ORF">DI525_02095</name>
</gene>
<accession>A0A2W5T3W4</accession>
<evidence type="ECO:0000313" key="1">
    <source>
        <dbReference type="EMBL" id="PZR06115.1"/>
    </source>
</evidence>